<feature type="domain" description="PucR C-terminal helix-turn-helix" evidence="1">
    <location>
        <begin position="318"/>
        <end position="375"/>
    </location>
</feature>
<accession>A0ABV5LT46</accession>
<dbReference type="Pfam" id="PF13556">
    <property type="entry name" value="HTH_30"/>
    <property type="match status" value="1"/>
</dbReference>
<gene>
    <name evidence="2" type="ORF">ACFFVI_09640</name>
</gene>
<reference evidence="2 3" key="1">
    <citation type="submission" date="2024-09" db="EMBL/GenBank/DDBJ databases">
        <authorList>
            <person name="Sun Q."/>
            <person name="Mori K."/>
        </authorList>
    </citation>
    <scope>NUCLEOTIDE SEQUENCE [LARGE SCALE GENOMIC DNA]</scope>
    <source>
        <strain evidence="2 3">TISTR 1856</strain>
    </source>
</reference>
<dbReference type="PANTHER" id="PTHR33744">
    <property type="entry name" value="CARBOHYDRATE DIACID REGULATOR"/>
    <property type="match status" value="1"/>
</dbReference>
<dbReference type="InterPro" id="IPR025736">
    <property type="entry name" value="PucR_C-HTH_dom"/>
</dbReference>
<evidence type="ECO:0000313" key="3">
    <source>
        <dbReference type="Proteomes" id="UP001589748"/>
    </source>
</evidence>
<dbReference type="InterPro" id="IPR051448">
    <property type="entry name" value="CdaR-like_regulators"/>
</dbReference>
<dbReference type="Proteomes" id="UP001589748">
    <property type="component" value="Unassembled WGS sequence"/>
</dbReference>
<dbReference type="EMBL" id="JBHMDM010000004">
    <property type="protein sequence ID" value="MFB9377232.1"/>
    <property type="molecule type" value="Genomic_DNA"/>
</dbReference>
<sequence>MNVRGPAEVQDLVDTIAAATGAPTVLEDRDLHLVASSQQEGPLDAVRRESVLRRRSSAAVQEQFAAFGIARAEEPLRIPARPETGLLPRWCVPVRWRAVTYGYLWLLDPDGRVDAGTLAELAEAVEQVAALLAARARLRDRTTWAVGGLLAEDAGERARAAEELQRDALLPPGGVRVVALAPRGAVTTGPVNGWVLPRGVLSAAVGGRAALVVPDDEGAGPAAGRAAGRAANALLAQHPAGVAAGISGDVALTDGHRGWRQATAALRAALAGPGPVVTLREWGVLGVDRLRALADPATLASTVTDDRTARLLAGDPELVRTARTWLDLAGSVGRTAAALSVHRQTLYARLRRIEAETGLDLTDGRDRLALHVALVLTGPD</sequence>
<dbReference type="PANTHER" id="PTHR33744:SF17">
    <property type="entry name" value="CONSERVED PROTEIN"/>
    <property type="match status" value="1"/>
</dbReference>
<organism evidence="2 3">
    <name type="scientific">Kineococcus gynurae</name>
    <dbReference type="NCBI Taxonomy" id="452979"/>
    <lineage>
        <taxon>Bacteria</taxon>
        <taxon>Bacillati</taxon>
        <taxon>Actinomycetota</taxon>
        <taxon>Actinomycetes</taxon>
        <taxon>Kineosporiales</taxon>
        <taxon>Kineosporiaceae</taxon>
        <taxon>Kineococcus</taxon>
    </lineage>
</organism>
<evidence type="ECO:0000259" key="1">
    <source>
        <dbReference type="Pfam" id="PF13556"/>
    </source>
</evidence>
<evidence type="ECO:0000313" key="2">
    <source>
        <dbReference type="EMBL" id="MFB9377232.1"/>
    </source>
</evidence>
<keyword evidence="3" id="KW-1185">Reference proteome</keyword>
<protein>
    <submittedName>
        <fullName evidence="2">PucR family transcriptional regulator</fullName>
    </submittedName>
</protein>
<proteinExistence type="predicted"/>
<name>A0ABV5LT46_9ACTN</name>
<dbReference type="InterPro" id="IPR042070">
    <property type="entry name" value="PucR_C-HTH_sf"/>
</dbReference>
<dbReference type="RefSeq" id="WP_380134845.1">
    <property type="nucleotide sequence ID" value="NZ_JBHLUI010000003.1"/>
</dbReference>
<dbReference type="Gene3D" id="1.10.10.2840">
    <property type="entry name" value="PucR C-terminal helix-turn-helix domain"/>
    <property type="match status" value="1"/>
</dbReference>
<comment type="caution">
    <text evidence="2">The sequence shown here is derived from an EMBL/GenBank/DDBJ whole genome shotgun (WGS) entry which is preliminary data.</text>
</comment>